<feature type="domain" description="Amino acid permease/ SLC12A" evidence="10">
    <location>
        <begin position="43"/>
        <end position="227"/>
    </location>
</feature>
<evidence type="ECO:0000256" key="6">
    <source>
        <dbReference type="ARBA" id="ARBA00022970"/>
    </source>
</evidence>
<dbReference type="EMBL" id="JAUSTB010000013">
    <property type="protein sequence ID" value="MDQ0147410.1"/>
    <property type="molecule type" value="Genomic_DNA"/>
</dbReference>
<evidence type="ECO:0000256" key="8">
    <source>
        <dbReference type="ARBA" id="ARBA00023136"/>
    </source>
</evidence>
<keyword evidence="7 9" id="KW-1133">Transmembrane helix</keyword>
<dbReference type="Gene3D" id="1.20.1740.10">
    <property type="entry name" value="Amino acid/polyamine transporter I"/>
    <property type="match status" value="1"/>
</dbReference>
<protein>
    <submittedName>
        <fullName evidence="11">L-asparagine transporter-like permease</fullName>
    </submittedName>
</protein>
<keyword evidence="3" id="KW-0813">Transport</keyword>
<evidence type="ECO:0000256" key="5">
    <source>
        <dbReference type="ARBA" id="ARBA00022692"/>
    </source>
</evidence>
<feature type="transmembrane region" description="Helical" evidence="9">
    <location>
        <begin position="157"/>
        <end position="177"/>
    </location>
</feature>
<feature type="transmembrane region" description="Helical" evidence="9">
    <location>
        <begin position="183"/>
        <end position="205"/>
    </location>
</feature>
<organism evidence="11 12">
    <name type="scientific">Pseudarthrobacter niigatensis</name>
    <dbReference type="NCBI Taxonomy" id="369935"/>
    <lineage>
        <taxon>Bacteria</taxon>
        <taxon>Bacillati</taxon>
        <taxon>Actinomycetota</taxon>
        <taxon>Actinomycetes</taxon>
        <taxon>Micrococcales</taxon>
        <taxon>Micrococcaceae</taxon>
        <taxon>Pseudarthrobacter</taxon>
    </lineage>
</organism>
<proteinExistence type="inferred from homology"/>
<feature type="transmembrane region" description="Helical" evidence="9">
    <location>
        <begin position="42"/>
        <end position="60"/>
    </location>
</feature>
<reference evidence="11 12" key="1">
    <citation type="submission" date="2023-07" db="EMBL/GenBank/DDBJ databases">
        <title>Sorghum-associated microbial communities from plants grown in Nebraska, USA.</title>
        <authorList>
            <person name="Schachtman D."/>
        </authorList>
    </citation>
    <scope>NUCLEOTIDE SEQUENCE [LARGE SCALE GENOMIC DNA]</scope>
    <source>
        <strain evidence="11 12">DS1001</strain>
    </source>
</reference>
<comment type="subcellular location">
    <subcellularLocation>
        <location evidence="1">Cell membrane</location>
        <topology evidence="1">Multi-pass membrane protein</topology>
    </subcellularLocation>
</comment>
<dbReference type="GO" id="GO:0006865">
    <property type="term" value="P:amino acid transport"/>
    <property type="evidence" value="ECO:0007669"/>
    <property type="project" value="UniProtKB-KW"/>
</dbReference>
<evidence type="ECO:0000256" key="2">
    <source>
        <dbReference type="ARBA" id="ARBA00008583"/>
    </source>
</evidence>
<evidence type="ECO:0000256" key="1">
    <source>
        <dbReference type="ARBA" id="ARBA00004651"/>
    </source>
</evidence>
<name>A0AAJ1SUB1_9MICC</name>
<dbReference type="InterPro" id="IPR004840">
    <property type="entry name" value="Amino_acid_permease_CS"/>
</dbReference>
<accession>A0AAJ1SUB1</accession>
<dbReference type="GO" id="GO:0055085">
    <property type="term" value="P:transmembrane transport"/>
    <property type="evidence" value="ECO:0007669"/>
    <property type="project" value="InterPro"/>
</dbReference>
<keyword evidence="12" id="KW-1185">Reference proteome</keyword>
<keyword evidence="4" id="KW-1003">Cell membrane</keyword>
<feature type="transmembrane region" description="Helical" evidence="9">
    <location>
        <begin position="120"/>
        <end position="145"/>
    </location>
</feature>
<keyword evidence="8 9" id="KW-0472">Membrane</keyword>
<comment type="caution">
    <text evidence="11">The sequence shown here is derived from an EMBL/GenBank/DDBJ whole genome shotgun (WGS) entry which is preliminary data.</text>
</comment>
<dbReference type="Proteomes" id="UP001239267">
    <property type="component" value="Unassembled WGS sequence"/>
</dbReference>
<feature type="non-terminal residue" evidence="11">
    <location>
        <position position="228"/>
    </location>
</feature>
<dbReference type="RefSeq" id="WP_307361718.1">
    <property type="nucleotide sequence ID" value="NZ_JAUSTB010000013.1"/>
</dbReference>
<evidence type="ECO:0000313" key="11">
    <source>
        <dbReference type="EMBL" id="MDQ0147410.1"/>
    </source>
</evidence>
<evidence type="ECO:0000313" key="12">
    <source>
        <dbReference type="Proteomes" id="UP001239267"/>
    </source>
</evidence>
<gene>
    <name evidence="11" type="ORF">J2T23_003321</name>
</gene>
<dbReference type="Pfam" id="PF00324">
    <property type="entry name" value="AA_permease"/>
    <property type="match status" value="1"/>
</dbReference>
<feature type="transmembrane region" description="Helical" evidence="9">
    <location>
        <begin position="72"/>
        <end position="90"/>
    </location>
</feature>
<sequence length="228" mass="24805">MPNNPNDEVEFDHLIDGGHAHASETSLHAEDKGYHKNLKPRQIQMIAIGGAIGTGLFLGAGGRLNAAGPSLVIAYAVCGFFAFLILRALGELVLHRPSSGSFVSYAREFFGEKAAFVSGWFYWINWATTTIVDITAAALYMHFFGNYIPWMADVPQWAWALTALLVVLALNLVSVKVFGEMEFWFALIKVAALVAFLIIGTYFVIFGTPVDGQQVGISLLSDNGGIFP</sequence>
<evidence type="ECO:0000259" key="10">
    <source>
        <dbReference type="Pfam" id="PF00324"/>
    </source>
</evidence>
<dbReference type="GO" id="GO:0005886">
    <property type="term" value="C:plasma membrane"/>
    <property type="evidence" value="ECO:0007669"/>
    <property type="project" value="UniProtKB-SubCell"/>
</dbReference>
<dbReference type="PROSITE" id="PS00218">
    <property type="entry name" value="AMINO_ACID_PERMEASE_1"/>
    <property type="match status" value="1"/>
</dbReference>
<evidence type="ECO:0000256" key="4">
    <source>
        <dbReference type="ARBA" id="ARBA00022475"/>
    </source>
</evidence>
<dbReference type="AlphaFoldDB" id="A0AAJ1SUB1"/>
<evidence type="ECO:0000256" key="9">
    <source>
        <dbReference type="SAM" id="Phobius"/>
    </source>
</evidence>
<dbReference type="InterPro" id="IPR004841">
    <property type="entry name" value="AA-permease/SLC12A_dom"/>
</dbReference>
<evidence type="ECO:0000256" key="3">
    <source>
        <dbReference type="ARBA" id="ARBA00022448"/>
    </source>
</evidence>
<dbReference type="PANTHER" id="PTHR43495:SF1">
    <property type="entry name" value="L-ASPARAGINE PERMEASE"/>
    <property type="match status" value="1"/>
</dbReference>
<keyword evidence="5 9" id="KW-0812">Transmembrane</keyword>
<evidence type="ECO:0000256" key="7">
    <source>
        <dbReference type="ARBA" id="ARBA00022989"/>
    </source>
</evidence>
<dbReference type="PANTHER" id="PTHR43495">
    <property type="entry name" value="GABA PERMEASE"/>
    <property type="match status" value="1"/>
</dbReference>
<keyword evidence="6" id="KW-0029">Amino-acid transport</keyword>
<comment type="similarity">
    <text evidence="2">Belongs to the amino acid-polyamine-organocation (APC) superfamily. Amino acid transporter (AAT) (TC 2.A.3.1) family.</text>
</comment>